<dbReference type="RefSeq" id="XP_015514144.1">
    <property type="nucleotide sequence ID" value="XM_015658658.2"/>
</dbReference>
<dbReference type="AlphaFoldDB" id="A0A6J0BH72"/>
<dbReference type="PANTHER" id="PTHR21431">
    <property type="entry name" value="PREFOLDIN SUBUNIT 6"/>
    <property type="match status" value="1"/>
</dbReference>
<reference evidence="7" key="1">
    <citation type="submission" date="2025-08" db="UniProtKB">
        <authorList>
            <consortium name="RefSeq"/>
        </authorList>
    </citation>
    <scope>IDENTIFICATION</scope>
    <source>
        <tissue evidence="7">Thorax and Abdomen</tissue>
    </source>
</reference>
<evidence type="ECO:0000256" key="4">
    <source>
        <dbReference type="ARBA" id="ARBA00072592"/>
    </source>
</evidence>
<dbReference type="CTD" id="10471"/>
<comment type="similarity">
    <text evidence="1">Belongs to the prefoldin subunit beta family.</text>
</comment>
<dbReference type="PANTHER" id="PTHR21431:SF0">
    <property type="entry name" value="PREFOLDIN SUBUNIT 6"/>
    <property type="match status" value="1"/>
</dbReference>
<proteinExistence type="inferred from homology"/>
<dbReference type="GO" id="GO:0006457">
    <property type="term" value="P:protein folding"/>
    <property type="evidence" value="ECO:0007669"/>
    <property type="project" value="InterPro"/>
</dbReference>
<dbReference type="Pfam" id="PF01920">
    <property type="entry name" value="Prefoldin_2"/>
    <property type="match status" value="1"/>
</dbReference>
<accession>A0A6J0BH72</accession>
<dbReference type="SUPFAM" id="SSF46579">
    <property type="entry name" value="Prefoldin"/>
    <property type="match status" value="1"/>
</dbReference>
<comment type="subunit">
    <text evidence="2">Heterohexamer of two PFD-alpha type and four PFD-beta type subunits.</text>
</comment>
<keyword evidence="3" id="KW-0143">Chaperone</keyword>
<dbReference type="InParanoid" id="A0A6J0BH72"/>
<evidence type="ECO:0000256" key="3">
    <source>
        <dbReference type="ARBA" id="ARBA00023186"/>
    </source>
</evidence>
<dbReference type="InterPro" id="IPR002777">
    <property type="entry name" value="PFD_beta-like"/>
</dbReference>
<organism evidence="7">
    <name type="scientific">Neodiprion lecontei</name>
    <name type="common">Redheaded pine sawfly</name>
    <dbReference type="NCBI Taxonomy" id="441921"/>
    <lineage>
        <taxon>Eukaryota</taxon>
        <taxon>Metazoa</taxon>
        <taxon>Ecdysozoa</taxon>
        <taxon>Arthropoda</taxon>
        <taxon>Hexapoda</taxon>
        <taxon>Insecta</taxon>
        <taxon>Pterygota</taxon>
        <taxon>Neoptera</taxon>
        <taxon>Endopterygota</taxon>
        <taxon>Hymenoptera</taxon>
        <taxon>Tenthredinoidea</taxon>
        <taxon>Diprionidae</taxon>
        <taxon>Diprioninae</taxon>
        <taxon>Neodiprion</taxon>
    </lineage>
</organism>
<feature type="coiled-coil region" evidence="5">
    <location>
        <begin position="80"/>
        <end position="114"/>
    </location>
</feature>
<dbReference type="GO" id="GO:0051087">
    <property type="term" value="F:protein-folding chaperone binding"/>
    <property type="evidence" value="ECO:0007669"/>
    <property type="project" value="TreeGrafter"/>
</dbReference>
<keyword evidence="6" id="KW-1185">Reference proteome</keyword>
<dbReference type="Proteomes" id="UP000829291">
    <property type="component" value="Chromosome 7"/>
</dbReference>
<dbReference type="InterPro" id="IPR009053">
    <property type="entry name" value="Prefoldin"/>
</dbReference>
<dbReference type="GO" id="GO:0051131">
    <property type="term" value="P:chaperone-mediated protein complex assembly"/>
    <property type="evidence" value="ECO:0007669"/>
    <property type="project" value="TreeGrafter"/>
</dbReference>
<dbReference type="CDD" id="cd23161">
    <property type="entry name" value="Prefoldin_6"/>
    <property type="match status" value="1"/>
</dbReference>
<dbReference type="Gene3D" id="1.10.287.370">
    <property type="match status" value="1"/>
</dbReference>
<dbReference type="FunFam" id="1.10.287.370:FF:000003">
    <property type="entry name" value="Prefoldin subunit 6"/>
    <property type="match status" value="1"/>
</dbReference>
<sequence length="126" mass="14544">MVDEIQKKLQAELDKFKIVQKDYHKALLQRQQLDGQLNENTAVKQELDLLKSGNEVFKLIGPVLVKQDLEEAKQNVVKRMEYISAELKRTEDLIANLDKKQDTHREALAKLQQSFQQAQLKAAMKA</sequence>
<dbReference type="OrthoDB" id="248120at2759"/>
<evidence type="ECO:0000313" key="6">
    <source>
        <dbReference type="Proteomes" id="UP000829291"/>
    </source>
</evidence>
<dbReference type="GeneID" id="107220182"/>
<evidence type="ECO:0000256" key="5">
    <source>
        <dbReference type="SAM" id="Coils"/>
    </source>
</evidence>
<dbReference type="GO" id="GO:0005737">
    <property type="term" value="C:cytoplasm"/>
    <property type="evidence" value="ECO:0007669"/>
    <property type="project" value="TreeGrafter"/>
</dbReference>
<evidence type="ECO:0000256" key="1">
    <source>
        <dbReference type="ARBA" id="ARBA00008045"/>
    </source>
</evidence>
<keyword evidence="5" id="KW-0175">Coiled coil</keyword>
<dbReference type="KEGG" id="nlo:107220182"/>
<dbReference type="GO" id="GO:0051082">
    <property type="term" value="F:unfolded protein binding"/>
    <property type="evidence" value="ECO:0007669"/>
    <property type="project" value="InterPro"/>
</dbReference>
<dbReference type="FunCoup" id="A0A6J0BH72">
    <property type="interactions" value="1648"/>
</dbReference>
<evidence type="ECO:0000313" key="7">
    <source>
        <dbReference type="RefSeq" id="XP_015514144.1"/>
    </source>
</evidence>
<name>A0A6J0BH72_NEOLC</name>
<protein>
    <recommendedName>
        <fullName evidence="4">Probable prefoldin subunit 6</fullName>
    </recommendedName>
</protein>
<gene>
    <name evidence="7" type="primary">LOC107220182</name>
</gene>
<dbReference type="GO" id="GO:0016272">
    <property type="term" value="C:prefoldin complex"/>
    <property type="evidence" value="ECO:0007669"/>
    <property type="project" value="InterPro"/>
</dbReference>
<evidence type="ECO:0000256" key="2">
    <source>
        <dbReference type="ARBA" id="ARBA00011695"/>
    </source>
</evidence>